<keyword evidence="2" id="KW-0808">Transferase</keyword>
<dbReference type="EMBL" id="PKPP01002530">
    <property type="protein sequence ID" value="PWA74663.1"/>
    <property type="molecule type" value="Genomic_DNA"/>
</dbReference>
<dbReference type="PANTHER" id="PTHR31973:SF189">
    <property type="entry name" value="TRANSPOSASE, MUDR, PLANT, MULE TRANSPOSASE DOMAIN PROTEIN-RELATED"/>
    <property type="match status" value="1"/>
</dbReference>
<feature type="region of interest" description="Disordered" evidence="1">
    <location>
        <begin position="427"/>
        <end position="503"/>
    </location>
</feature>
<dbReference type="Proteomes" id="UP000245207">
    <property type="component" value="Unassembled WGS sequence"/>
</dbReference>
<protein>
    <submittedName>
        <fullName evidence="2">RNA-directed DNA polymerase, eukaryota</fullName>
    </submittedName>
</protein>
<comment type="caution">
    <text evidence="2">The sequence shown here is derived from an EMBL/GenBank/DDBJ whole genome shotgun (WGS) entry which is preliminary data.</text>
</comment>
<organism evidence="2 3">
    <name type="scientific">Artemisia annua</name>
    <name type="common">Sweet wormwood</name>
    <dbReference type="NCBI Taxonomy" id="35608"/>
    <lineage>
        <taxon>Eukaryota</taxon>
        <taxon>Viridiplantae</taxon>
        <taxon>Streptophyta</taxon>
        <taxon>Embryophyta</taxon>
        <taxon>Tracheophyta</taxon>
        <taxon>Spermatophyta</taxon>
        <taxon>Magnoliopsida</taxon>
        <taxon>eudicotyledons</taxon>
        <taxon>Gunneridae</taxon>
        <taxon>Pentapetalae</taxon>
        <taxon>asterids</taxon>
        <taxon>campanulids</taxon>
        <taxon>Asterales</taxon>
        <taxon>Asteraceae</taxon>
        <taxon>Asteroideae</taxon>
        <taxon>Anthemideae</taxon>
        <taxon>Artemisiinae</taxon>
        <taxon>Artemisia</taxon>
    </lineage>
</organism>
<accession>A0A2U1NMC6</accession>
<evidence type="ECO:0000256" key="1">
    <source>
        <dbReference type="SAM" id="MobiDB-lite"/>
    </source>
</evidence>
<keyword evidence="3" id="KW-1185">Reference proteome</keyword>
<dbReference type="PANTHER" id="PTHR31973">
    <property type="entry name" value="POLYPROTEIN, PUTATIVE-RELATED"/>
    <property type="match status" value="1"/>
</dbReference>
<proteinExistence type="predicted"/>
<feature type="compositionally biased region" description="Basic and acidic residues" evidence="1">
    <location>
        <begin position="470"/>
        <end position="480"/>
    </location>
</feature>
<feature type="compositionally biased region" description="Polar residues" evidence="1">
    <location>
        <begin position="493"/>
        <end position="503"/>
    </location>
</feature>
<evidence type="ECO:0000313" key="2">
    <source>
        <dbReference type="EMBL" id="PWA74663.1"/>
    </source>
</evidence>
<sequence>MSLLGKWKWRFLLEPHALWNKFIKELHGHDGGFRSDLGSASCSGVWENIIRCCNEMEKLDLNLNNLMVKKVNSGNQTRFWTDSWISGTEVLLALDKKSLSKKNLAWNNWILNPWDIKQITDVRFEGMSFDHLFDLVTHLVHNPLKRLYYCKVGTPLRLGIKEIKNDDDVEAFLIVGYETKWVVDMYVEHLDDDAFDVRDFAETNNVDLGNESSDAYRSSDEEDYGFIDEQVNEPAIEVINDPDNIDPKYRAKAGIIYSRHDPTQQWDKMEPILGMRFETNEQLKLALANYGVANGYQLWFMRNDWKQLLVYCGRDVQSVVVGCSNDGEGSSKSPNKVIKKGRIKRKSVRGVGKDKNVCGFRLFASWMSTEMSFPIKSLKPKHRCSRNYNLAKQRALFDDEESCEQETYNRDVASVNAVFDTQESVAGPKVADVPSEANKGKSQAITKPNKRGTKRQAHDDPLRIYHKNRGISERIFDQKMKKPCFGADGEGSTPESTLSVDEP</sequence>
<dbReference type="OrthoDB" id="1724097at2759"/>
<dbReference type="GO" id="GO:0003964">
    <property type="term" value="F:RNA-directed DNA polymerase activity"/>
    <property type="evidence" value="ECO:0007669"/>
    <property type="project" value="UniProtKB-KW"/>
</dbReference>
<name>A0A2U1NMC6_ARTAN</name>
<reference evidence="2 3" key="1">
    <citation type="journal article" date="2018" name="Mol. Plant">
        <title>The genome of Artemisia annua provides insight into the evolution of Asteraceae family and artemisinin biosynthesis.</title>
        <authorList>
            <person name="Shen Q."/>
            <person name="Zhang L."/>
            <person name="Liao Z."/>
            <person name="Wang S."/>
            <person name="Yan T."/>
            <person name="Shi P."/>
            <person name="Liu M."/>
            <person name="Fu X."/>
            <person name="Pan Q."/>
            <person name="Wang Y."/>
            <person name="Lv Z."/>
            <person name="Lu X."/>
            <person name="Zhang F."/>
            <person name="Jiang W."/>
            <person name="Ma Y."/>
            <person name="Chen M."/>
            <person name="Hao X."/>
            <person name="Li L."/>
            <person name="Tang Y."/>
            <person name="Lv G."/>
            <person name="Zhou Y."/>
            <person name="Sun X."/>
            <person name="Brodelius P.E."/>
            <person name="Rose J.K.C."/>
            <person name="Tang K."/>
        </authorList>
    </citation>
    <scope>NUCLEOTIDE SEQUENCE [LARGE SCALE GENOMIC DNA]</scope>
    <source>
        <strain evidence="3">cv. Huhao1</strain>
        <tissue evidence="2">Leaf</tissue>
    </source>
</reference>
<keyword evidence="2" id="KW-0695">RNA-directed DNA polymerase</keyword>
<keyword evidence="2" id="KW-0548">Nucleotidyltransferase</keyword>
<evidence type="ECO:0000313" key="3">
    <source>
        <dbReference type="Proteomes" id="UP000245207"/>
    </source>
</evidence>
<gene>
    <name evidence="2" type="ORF">CTI12_AA248770</name>
</gene>
<dbReference type="AlphaFoldDB" id="A0A2U1NMC6"/>